<dbReference type="Pfam" id="PF03575">
    <property type="entry name" value="Peptidase_S51"/>
    <property type="match status" value="1"/>
</dbReference>
<keyword evidence="3 5" id="KW-0378">Hydrolase</keyword>
<comment type="caution">
    <text evidence="5">The sequence shown here is derived from an EMBL/GenBank/DDBJ whole genome shotgun (WGS) entry which is preliminary data.</text>
</comment>
<dbReference type="PANTHER" id="PTHR20842:SF0">
    <property type="entry name" value="ALPHA-ASPARTYL DIPEPTIDASE"/>
    <property type="match status" value="1"/>
</dbReference>
<keyword evidence="6" id="KW-1185">Reference proteome</keyword>
<dbReference type="CDD" id="cd03146">
    <property type="entry name" value="GAT1_Peptidase_E"/>
    <property type="match status" value="1"/>
</dbReference>
<gene>
    <name evidence="5" type="primary">pepE</name>
    <name evidence="5" type="ORF">PN838_01810</name>
</gene>
<comment type="similarity">
    <text evidence="1">Belongs to the peptidase S51 family.</text>
</comment>
<evidence type="ECO:0000313" key="5">
    <source>
        <dbReference type="EMBL" id="MDC2887803.1"/>
    </source>
</evidence>
<evidence type="ECO:0000256" key="3">
    <source>
        <dbReference type="ARBA" id="ARBA00022801"/>
    </source>
</evidence>
<dbReference type="PANTHER" id="PTHR20842">
    <property type="entry name" value="PROTEASE S51 ALPHA-ASPARTYL DIPEPTIDASE"/>
    <property type="match status" value="1"/>
</dbReference>
<proteinExistence type="inferred from homology"/>
<keyword evidence="5" id="KW-0224">Dipeptidase</keyword>
<dbReference type="InterPro" id="IPR005320">
    <property type="entry name" value="Peptidase_S51"/>
</dbReference>
<evidence type="ECO:0000313" key="6">
    <source>
        <dbReference type="Proteomes" id="UP001528411"/>
    </source>
</evidence>
<dbReference type="Gene3D" id="3.40.50.880">
    <property type="match status" value="1"/>
</dbReference>
<evidence type="ECO:0000256" key="1">
    <source>
        <dbReference type="ARBA" id="ARBA00006534"/>
    </source>
</evidence>
<keyword evidence="4" id="KW-0720">Serine protease</keyword>
<sequence>MNALLLSASKEGNTEYLEHALPIISEFLADRTIVNAVFIPFAGVTISYGEYTTKVKQALASLPFSIKGIHEFNDYQQALKDADVIIVGGGNTFELLNQLYNHDLLDVIQQSVERHTYYIGWSAGSNIAGQSIKTTNDMPIVQPQSFTALNLVPFQLNPHYTDFQPPDHNGETRQMRIEEFMVLNPLATIVGIQEGSALQLNGHSLSLKGNKDAFIFKSGGKTIVQPQQDLSELLK</sequence>
<dbReference type="InterPro" id="IPR029062">
    <property type="entry name" value="Class_I_gatase-like"/>
</dbReference>
<dbReference type="SUPFAM" id="SSF52317">
    <property type="entry name" value="Class I glutamine amidotransferase-like"/>
    <property type="match status" value="1"/>
</dbReference>
<evidence type="ECO:0000256" key="4">
    <source>
        <dbReference type="ARBA" id="ARBA00022825"/>
    </source>
</evidence>
<organism evidence="5 6">
    <name type="scientific">Psychrosphaera algicola</name>
    <dbReference type="NCBI Taxonomy" id="3023714"/>
    <lineage>
        <taxon>Bacteria</taxon>
        <taxon>Pseudomonadati</taxon>
        <taxon>Pseudomonadota</taxon>
        <taxon>Gammaproteobacteria</taxon>
        <taxon>Alteromonadales</taxon>
        <taxon>Pseudoalteromonadaceae</taxon>
        <taxon>Psychrosphaera</taxon>
    </lineage>
</organism>
<dbReference type="EMBL" id="JAQOMS010000002">
    <property type="protein sequence ID" value="MDC2887803.1"/>
    <property type="molecule type" value="Genomic_DNA"/>
</dbReference>
<dbReference type="EC" id="3.4.13.21" evidence="5"/>
<keyword evidence="2" id="KW-0645">Protease</keyword>
<dbReference type="GO" id="GO:0016805">
    <property type="term" value="F:dipeptidase activity"/>
    <property type="evidence" value="ECO:0007669"/>
    <property type="project" value="UniProtKB-KW"/>
</dbReference>
<name>A0ABT5FAB6_9GAMM</name>
<protein>
    <submittedName>
        <fullName evidence="5">Dipeptidase PepE</fullName>
        <ecNumber evidence="5">3.4.13.21</ecNumber>
    </submittedName>
</protein>
<dbReference type="NCBIfam" id="NF003642">
    <property type="entry name" value="PRK05282.1"/>
    <property type="match status" value="1"/>
</dbReference>
<accession>A0ABT5FAB6</accession>
<reference evidence="5 6" key="1">
    <citation type="submission" date="2023-01" db="EMBL/GenBank/DDBJ databases">
        <title>Psychrosphaera sp. nov., isolated from marine algae.</title>
        <authorList>
            <person name="Bayburt H."/>
            <person name="Choi B.J."/>
            <person name="Kim J.M."/>
            <person name="Choi D.G."/>
            <person name="Jeon C.O."/>
        </authorList>
    </citation>
    <scope>NUCLEOTIDE SEQUENCE [LARGE SCALE GENOMIC DNA]</scope>
    <source>
        <strain evidence="5 6">G1-22</strain>
    </source>
</reference>
<evidence type="ECO:0000256" key="2">
    <source>
        <dbReference type="ARBA" id="ARBA00022670"/>
    </source>
</evidence>
<dbReference type="Proteomes" id="UP001528411">
    <property type="component" value="Unassembled WGS sequence"/>
</dbReference>